<evidence type="ECO:0000256" key="1">
    <source>
        <dbReference type="SAM" id="Phobius"/>
    </source>
</evidence>
<dbReference type="OrthoDB" id="40862at10239"/>
<keyword evidence="1" id="KW-0812">Transmembrane</keyword>
<organism evidence="2 3">
    <name type="scientific">Vibrio phage ValKK3</name>
    <dbReference type="NCBI Taxonomy" id="1610855"/>
    <lineage>
        <taxon>Viruses</taxon>
        <taxon>Duplodnaviria</taxon>
        <taxon>Heunggongvirae</taxon>
        <taxon>Uroviricota</taxon>
        <taxon>Caudoviricetes</taxon>
        <taxon>Pantevenvirales</taxon>
        <taxon>Straboviridae</taxon>
        <taxon>Schizotequatrovirus</taxon>
        <taxon>Schizotequatrovirus valkk3</taxon>
    </lineage>
</organism>
<accession>A0A0D4DBH7</accession>
<feature type="transmembrane region" description="Helical" evidence="1">
    <location>
        <begin position="25"/>
        <end position="45"/>
    </location>
</feature>
<keyword evidence="1" id="KW-1133">Transmembrane helix</keyword>
<proteinExistence type="predicted"/>
<dbReference type="GeneID" id="26628413"/>
<dbReference type="EMBL" id="KP671755">
    <property type="protein sequence ID" value="AJT60928.1"/>
    <property type="molecule type" value="Genomic_DNA"/>
</dbReference>
<evidence type="ECO:0000313" key="3">
    <source>
        <dbReference type="Proteomes" id="UP000202888"/>
    </source>
</evidence>
<sequence>MFALSILILILTVYLFVTDKTKRTVPFVALLIATAFNAIMQYYLIDILTLSFSLK</sequence>
<keyword evidence="1" id="KW-0472">Membrane</keyword>
<evidence type="ECO:0000313" key="2">
    <source>
        <dbReference type="EMBL" id="AJT60928.1"/>
    </source>
</evidence>
<keyword evidence="3" id="KW-1185">Reference proteome</keyword>
<reference evidence="2 3" key="1">
    <citation type="journal article" date="2016" name="Genom Data">
        <title>Complete genome sequence of a giant Vibrio phage ValKK3 infecting Vibrio alginolyticus.</title>
        <authorList>
            <person name="Lal T.M."/>
            <person name="Sano M."/>
            <person name="Hatai K."/>
            <person name="Ransangan J."/>
        </authorList>
    </citation>
    <scope>NUCLEOTIDE SEQUENCE [LARGE SCALE GENOMIC DNA]</scope>
</reference>
<name>A0A0D4DBH7_9CAUD</name>
<dbReference type="KEGG" id="vg:26628413"/>
<protein>
    <submittedName>
        <fullName evidence="2">Uncharacterized protein</fullName>
    </submittedName>
</protein>
<dbReference type="Proteomes" id="UP000202888">
    <property type="component" value="Segment"/>
</dbReference>
<dbReference type="RefSeq" id="YP_009201190.1">
    <property type="nucleotide sequence ID" value="NC_028829.1"/>
</dbReference>